<dbReference type="OrthoDB" id="1913203at2"/>
<feature type="transmembrane region" description="Helical" evidence="1">
    <location>
        <begin position="65"/>
        <end position="83"/>
    </location>
</feature>
<dbReference type="Proteomes" id="UP000095658">
    <property type="component" value="Unassembled WGS sequence"/>
</dbReference>
<comment type="caution">
    <text evidence="2">The sequence shown here is derived from an EMBL/GenBank/DDBJ whole genome shotgun (WGS) entry which is preliminary data.</text>
</comment>
<keyword evidence="1" id="KW-0812">Transmembrane</keyword>
<sequence>MVFSIAFFVIPWVIAVLHLQLKDKKLIPLIAPFASVNAFLVNGLGVDLGFWHVYPFTKPEILSTLPFNLGLYPVLACYMIYFIKKSSKSPYLIVFFIAFVTTLVEALFFLLGKVSYGNGWNIFWTFVSYLFPYMFGYWFYRYLKKINLIE</sequence>
<feature type="transmembrane region" description="Helical" evidence="1">
    <location>
        <begin position="122"/>
        <end position="140"/>
    </location>
</feature>
<dbReference type="InterPro" id="IPR048147">
    <property type="entry name" value="CBO0543-like"/>
</dbReference>
<reference evidence="2 3" key="1">
    <citation type="submission" date="2016-06" db="EMBL/GenBank/DDBJ databases">
        <title>Domibacillus iocasae genome sequencing.</title>
        <authorList>
            <person name="Verma A."/>
            <person name="Pal Y."/>
            <person name="Ojha A.K."/>
            <person name="Krishnamurthi S."/>
        </authorList>
    </citation>
    <scope>NUCLEOTIDE SEQUENCE [LARGE SCALE GENOMIC DNA]</scope>
    <source>
        <strain evidence="2 3">DSM 29979</strain>
    </source>
</reference>
<feature type="transmembrane region" description="Helical" evidence="1">
    <location>
        <begin position="33"/>
        <end position="53"/>
    </location>
</feature>
<protein>
    <submittedName>
        <fullName evidence="2">Uncharacterized protein</fullName>
    </submittedName>
</protein>
<dbReference type="NCBIfam" id="NF041644">
    <property type="entry name" value="CBO0543_fam"/>
    <property type="match status" value="1"/>
</dbReference>
<proteinExistence type="predicted"/>
<dbReference type="AlphaFoldDB" id="A0A1E7DS36"/>
<keyword evidence="1" id="KW-0472">Membrane</keyword>
<keyword evidence="1" id="KW-1133">Transmembrane helix</keyword>
<name>A0A1E7DS36_9BACI</name>
<feature type="transmembrane region" description="Helical" evidence="1">
    <location>
        <begin position="90"/>
        <end position="110"/>
    </location>
</feature>
<evidence type="ECO:0000313" key="2">
    <source>
        <dbReference type="EMBL" id="OES45894.1"/>
    </source>
</evidence>
<gene>
    <name evidence="2" type="ORF">BA724_17280</name>
</gene>
<feature type="transmembrane region" description="Helical" evidence="1">
    <location>
        <begin position="6"/>
        <end position="21"/>
    </location>
</feature>
<dbReference type="RefSeq" id="WP_069937478.1">
    <property type="nucleotide sequence ID" value="NZ_MAMP01000011.1"/>
</dbReference>
<accession>A0A1E7DS36</accession>
<dbReference type="STRING" id="1714016.BA724_17280"/>
<evidence type="ECO:0000256" key="1">
    <source>
        <dbReference type="SAM" id="Phobius"/>
    </source>
</evidence>
<dbReference type="EMBL" id="MAMP01000011">
    <property type="protein sequence ID" value="OES45894.1"/>
    <property type="molecule type" value="Genomic_DNA"/>
</dbReference>
<evidence type="ECO:0000313" key="3">
    <source>
        <dbReference type="Proteomes" id="UP000095658"/>
    </source>
</evidence>
<organism evidence="2 3">
    <name type="scientific">Domibacillus iocasae</name>
    <dbReference type="NCBI Taxonomy" id="1714016"/>
    <lineage>
        <taxon>Bacteria</taxon>
        <taxon>Bacillati</taxon>
        <taxon>Bacillota</taxon>
        <taxon>Bacilli</taxon>
        <taxon>Bacillales</taxon>
        <taxon>Bacillaceae</taxon>
        <taxon>Domibacillus</taxon>
    </lineage>
</organism>
<keyword evidence="3" id="KW-1185">Reference proteome</keyword>